<dbReference type="Proteomes" id="UP001241472">
    <property type="component" value="Unassembled WGS sequence"/>
</dbReference>
<sequence length="142" mass="15845">MLIDLRSLISHQVKPFNTAGEFTISGPEMLLDANAVLNIGTALHELIMKRVQYADMHRSSVSVTGAVHDDGPQSEGAFCLTWEETAICNADLLSEGEWVWISSPETDCWYGARRVQRMAVRDDILTWRLSAPASKIRIKTGR</sequence>
<accession>A0ABT9PW20</accession>
<name>A0ABT9PW20_9HYPH</name>
<proteinExistence type="predicted"/>
<dbReference type="EMBL" id="JAUSRF010000011">
    <property type="protein sequence ID" value="MDP9838652.1"/>
    <property type="molecule type" value="Genomic_DNA"/>
</dbReference>
<evidence type="ECO:0000313" key="2">
    <source>
        <dbReference type="Proteomes" id="UP001241472"/>
    </source>
</evidence>
<gene>
    <name evidence="1" type="ORF">J2T09_003424</name>
</gene>
<reference evidence="1 2" key="1">
    <citation type="submission" date="2023-07" db="EMBL/GenBank/DDBJ databases">
        <title>Sorghum-associated microbial communities from plants grown in Nebraska, USA.</title>
        <authorList>
            <person name="Schachtman D."/>
        </authorList>
    </citation>
    <scope>NUCLEOTIDE SEQUENCE [LARGE SCALE GENOMIC DNA]</scope>
    <source>
        <strain evidence="1 2">DS1307</strain>
    </source>
</reference>
<comment type="caution">
    <text evidence="1">The sequence shown here is derived from an EMBL/GenBank/DDBJ whole genome shotgun (WGS) entry which is preliminary data.</text>
</comment>
<keyword evidence="2" id="KW-1185">Reference proteome</keyword>
<dbReference type="RefSeq" id="WP_306836763.1">
    <property type="nucleotide sequence ID" value="NZ_JAUSRF010000011.1"/>
</dbReference>
<organism evidence="1 2">
    <name type="scientific">Neorhizobium huautlense</name>
    <dbReference type="NCBI Taxonomy" id="67774"/>
    <lineage>
        <taxon>Bacteria</taxon>
        <taxon>Pseudomonadati</taxon>
        <taxon>Pseudomonadota</taxon>
        <taxon>Alphaproteobacteria</taxon>
        <taxon>Hyphomicrobiales</taxon>
        <taxon>Rhizobiaceae</taxon>
        <taxon>Rhizobium/Agrobacterium group</taxon>
        <taxon>Neorhizobium</taxon>
    </lineage>
</organism>
<evidence type="ECO:0000313" key="1">
    <source>
        <dbReference type="EMBL" id="MDP9838652.1"/>
    </source>
</evidence>
<protein>
    <submittedName>
        <fullName evidence="1">Uncharacterized protein</fullName>
    </submittedName>
</protein>